<proteinExistence type="predicted"/>
<dbReference type="Proteomes" id="UP000828390">
    <property type="component" value="Unassembled WGS sequence"/>
</dbReference>
<evidence type="ECO:0000313" key="3">
    <source>
        <dbReference type="Proteomes" id="UP000828390"/>
    </source>
</evidence>
<sequence>MTLVAERLPTDSDPMPLITVCMFMWFVSNAVIVIIVILDSALHVKKVTKHVPPFCDPLVTFAKRLRCEVRKVSGHDSSKEDIEMVSLSDGKNNKKVRNESKIPRDRKITWQHVSSALDTYIIVII</sequence>
<organism evidence="2 3">
    <name type="scientific">Dreissena polymorpha</name>
    <name type="common">Zebra mussel</name>
    <name type="synonym">Mytilus polymorpha</name>
    <dbReference type="NCBI Taxonomy" id="45954"/>
    <lineage>
        <taxon>Eukaryota</taxon>
        <taxon>Metazoa</taxon>
        <taxon>Spiralia</taxon>
        <taxon>Lophotrochozoa</taxon>
        <taxon>Mollusca</taxon>
        <taxon>Bivalvia</taxon>
        <taxon>Autobranchia</taxon>
        <taxon>Heteroconchia</taxon>
        <taxon>Euheterodonta</taxon>
        <taxon>Imparidentia</taxon>
        <taxon>Neoheterodontei</taxon>
        <taxon>Myida</taxon>
        <taxon>Dreissenoidea</taxon>
        <taxon>Dreissenidae</taxon>
        <taxon>Dreissena</taxon>
    </lineage>
</organism>
<dbReference type="AlphaFoldDB" id="A0A9D4KHI0"/>
<dbReference type="EMBL" id="JAIWYP010000004">
    <property type="protein sequence ID" value="KAH3839524.1"/>
    <property type="molecule type" value="Genomic_DNA"/>
</dbReference>
<keyword evidence="1" id="KW-0812">Transmembrane</keyword>
<evidence type="ECO:0000256" key="1">
    <source>
        <dbReference type="SAM" id="Phobius"/>
    </source>
</evidence>
<keyword evidence="1" id="KW-1133">Transmembrane helix</keyword>
<gene>
    <name evidence="2" type="ORF">DPMN_112955</name>
</gene>
<comment type="caution">
    <text evidence="2">The sequence shown here is derived from an EMBL/GenBank/DDBJ whole genome shotgun (WGS) entry which is preliminary data.</text>
</comment>
<keyword evidence="3" id="KW-1185">Reference proteome</keyword>
<name>A0A9D4KHI0_DREPO</name>
<feature type="transmembrane region" description="Helical" evidence="1">
    <location>
        <begin position="17"/>
        <end position="38"/>
    </location>
</feature>
<evidence type="ECO:0000313" key="2">
    <source>
        <dbReference type="EMBL" id="KAH3839524.1"/>
    </source>
</evidence>
<keyword evidence="1" id="KW-0472">Membrane</keyword>
<reference evidence="2" key="2">
    <citation type="submission" date="2020-11" db="EMBL/GenBank/DDBJ databases">
        <authorList>
            <person name="McCartney M.A."/>
            <person name="Auch B."/>
            <person name="Kono T."/>
            <person name="Mallez S."/>
            <person name="Becker A."/>
            <person name="Gohl D.M."/>
            <person name="Silverstein K.A.T."/>
            <person name="Koren S."/>
            <person name="Bechman K.B."/>
            <person name="Herman A."/>
            <person name="Abrahante J.E."/>
            <person name="Garbe J."/>
        </authorList>
    </citation>
    <scope>NUCLEOTIDE SEQUENCE</scope>
    <source>
        <strain evidence="2">Duluth1</strain>
        <tissue evidence="2">Whole animal</tissue>
    </source>
</reference>
<reference evidence="2" key="1">
    <citation type="journal article" date="2019" name="bioRxiv">
        <title>The Genome of the Zebra Mussel, Dreissena polymorpha: A Resource for Invasive Species Research.</title>
        <authorList>
            <person name="McCartney M.A."/>
            <person name="Auch B."/>
            <person name="Kono T."/>
            <person name="Mallez S."/>
            <person name="Zhang Y."/>
            <person name="Obille A."/>
            <person name="Becker A."/>
            <person name="Abrahante J.E."/>
            <person name="Garbe J."/>
            <person name="Badalamenti J.P."/>
            <person name="Herman A."/>
            <person name="Mangelson H."/>
            <person name="Liachko I."/>
            <person name="Sullivan S."/>
            <person name="Sone E.D."/>
            <person name="Koren S."/>
            <person name="Silverstein K.A.T."/>
            <person name="Beckman K.B."/>
            <person name="Gohl D.M."/>
        </authorList>
    </citation>
    <scope>NUCLEOTIDE SEQUENCE</scope>
    <source>
        <strain evidence="2">Duluth1</strain>
        <tissue evidence="2">Whole animal</tissue>
    </source>
</reference>
<accession>A0A9D4KHI0</accession>
<protein>
    <submittedName>
        <fullName evidence="2">Uncharacterized protein</fullName>
    </submittedName>
</protein>